<dbReference type="OMA" id="REGTCCY"/>
<dbReference type="Proteomes" id="UP000694399">
    <property type="component" value="Unassembled WGS sequence"/>
</dbReference>
<evidence type="ECO:0000256" key="1">
    <source>
        <dbReference type="ARBA" id="ARBA00022473"/>
    </source>
</evidence>
<proteinExistence type="predicted"/>
<keyword evidence="1" id="KW-0217">Developmental protein</keyword>
<evidence type="ECO:0000313" key="6">
    <source>
        <dbReference type="Proteomes" id="UP000694399"/>
    </source>
</evidence>
<feature type="domain" description="PID" evidence="4">
    <location>
        <begin position="39"/>
        <end position="75"/>
    </location>
</feature>
<dbReference type="Gene3D" id="2.30.29.30">
    <property type="entry name" value="Pleckstrin-homology domain (PH domain)/Phosphotyrosine-binding domain (PTB)"/>
    <property type="match status" value="1"/>
</dbReference>
<reference evidence="5" key="1">
    <citation type="submission" date="2025-08" db="UniProtKB">
        <authorList>
            <consortium name="Ensembl"/>
        </authorList>
    </citation>
    <scope>IDENTIFICATION</scope>
</reference>
<protein>
    <recommendedName>
        <fullName evidence="4">PID domain-containing protein</fullName>
    </recommendedName>
</protein>
<reference evidence="5" key="2">
    <citation type="submission" date="2025-09" db="UniProtKB">
        <authorList>
            <consortium name="Ensembl"/>
        </authorList>
    </citation>
    <scope>IDENTIFICATION</scope>
</reference>
<keyword evidence="6" id="KW-1185">Reference proteome</keyword>
<dbReference type="GO" id="GO:0016323">
    <property type="term" value="C:basolateral plasma membrane"/>
    <property type="evidence" value="ECO:0007669"/>
    <property type="project" value="TreeGrafter"/>
</dbReference>
<dbReference type="SUPFAM" id="SSF50729">
    <property type="entry name" value="PH domain-like"/>
    <property type="match status" value="1"/>
</dbReference>
<evidence type="ECO:0000256" key="3">
    <source>
        <dbReference type="SAM" id="MobiDB-lite"/>
    </source>
</evidence>
<keyword evidence="2" id="KW-0597">Phosphoprotein</keyword>
<dbReference type="PANTHER" id="PTHR47368:SF5">
    <property type="entry name" value="PROTEIN NUMB HOMOLOG"/>
    <property type="match status" value="1"/>
</dbReference>
<evidence type="ECO:0000259" key="4">
    <source>
        <dbReference type="Pfam" id="PF00640"/>
    </source>
</evidence>
<feature type="region of interest" description="Disordered" evidence="3">
    <location>
        <begin position="1"/>
        <end position="31"/>
    </location>
</feature>
<evidence type="ECO:0000313" key="5">
    <source>
        <dbReference type="Ensembl" id="ENSPLOP00000031000.1"/>
    </source>
</evidence>
<organism evidence="5 6">
    <name type="scientific">Panthera leo</name>
    <name type="common">Lion</name>
    <dbReference type="NCBI Taxonomy" id="9689"/>
    <lineage>
        <taxon>Eukaryota</taxon>
        <taxon>Metazoa</taxon>
        <taxon>Chordata</taxon>
        <taxon>Craniata</taxon>
        <taxon>Vertebrata</taxon>
        <taxon>Euteleostomi</taxon>
        <taxon>Mammalia</taxon>
        <taxon>Eutheria</taxon>
        <taxon>Laurasiatheria</taxon>
        <taxon>Carnivora</taxon>
        <taxon>Feliformia</taxon>
        <taxon>Felidae</taxon>
        <taxon>Pantherinae</taxon>
        <taxon>Panthera</taxon>
    </lineage>
</organism>
<name>A0A8C8YF40_PANLE</name>
<dbReference type="AlphaFoldDB" id="A0A8C8YF40"/>
<dbReference type="GeneTree" id="ENSGT00940000156005"/>
<accession>A0A8C8YF40</accession>
<sequence>MNRLQQSFRGKKDVCDPQASRPHQGQVDEEGVCTGKCSFPVEYLGHIEVKESRGRHSCEDAVKRLKAERKKKILRTS</sequence>
<dbReference type="InterPro" id="IPR016698">
    <property type="entry name" value="Numb/numb-like"/>
</dbReference>
<dbReference type="GO" id="GO:0031410">
    <property type="term" value="C:cytoplasmic vesicle"/>
    <property type="evidence" value="ECO:0007669"/>
    <property type="project" value="TreeGrafter"/>
</dbReference>
<dbReference type="InterPro" id="IPR006020">
    <property type="entry name" value="PTB/PI_dom"/>
</dbReference>
<dbReference type="InterPro" id="IPR011993">
    <property type="entry name" value="PH-like_dom_sf"/>
</dbReference>
<dbReference type="Pfam" id="PF00640">
    <property type="entry name" value="PID"/>
    <property type="match status" value="1"/>
</dbReference>
<dbReference type="GO" id="GO:0050769">
    <property type="term" value="P:positive regulation of neurogenesis"/>
    <property type="evidence" value="ECO:0007669"/>
    <property type="project" value="TreeGrafter"/>
</dbReference>
<evidence type="ECO:0000256" key="2">
    <source>
        <dbReference type="ARBA" id="ARBA00022553"/>
    </source>
</evidence>
<dbReference type="Ensembl" id="ENSPLOT00000034203.1">
    <property type="protein sequence ID" value="ENSPLOP00000031000.1"/>
    <property type="gene ID" value="ENSPLOG00000022622.1"/>
</dbReference>
<dbReference type="PANTHER" id="PTHR47368">
    <property type="entry name" value="NUMB"/>
    <property type="match status" value="1"/>
</dbReference>